<feature type="transmembrane region" description="Helical" evidence="1">
    <location>
        <begin position="12"/>
        <end position="34"/>
    </location>
</feature>
<name>A0A8J6PC19_9FLAO</name>
<dbReference type="RefSeq" id="WP_216713820.1">
    <property type="nucleotide sequence ID" value="NZ_JACVEL010000003.1"/>
</dbReference>
<evidence type="ECO:0000256" key="1">
    <source>
        <dbReference type="SAM" id="Phobius"/>
    </source>
</evidence>
<feature type="transmembrane region" description="Helical" evidence="1">
    <location>
        <begin position="126"/>
        <end position="146"/>
    </location>
</feature>
<dbReference type="EMBL" id="JACVEL010000003">
    <property type="protein sequence ID" value="MBC9812132.1"/>
    <property type="molecule type" value="Genomic_DNA"/>
</dbReference>
<reference evidence="2" key="1">
    <citation type="submission" date="2020-09" db="EMBL/GenBank/DDBJ databases">
        <title>Taishania pollutisoli gen. nov., sp. nov., Isolated from Tetrabromobisphenol A-Contaminated Soil.</title>
        <authorList>
            <person name="Chen Q."/>
        </authorList>
    </citation>
    <scope>NUCLEOTIDE SEQUENCE</scope>
    <source>
        <strain evidence="2">CZZ-1</strain>
    </source>
</reference>
<sequence length="154" mass="17028">MHASNKTSIASILLISLHVLLGIGALFGGGGMIIDPTGALIQLPFSLLNETPFTSFLIPGIILFVLLGILPLITAFGLITKRPWKLTETLNVFPNQHWSYSFSLYIGFLLIGWITIQMYLINGIGLLHVIYIFWGLLIVWVTVVVGNRKHGITR</sequence>
<comment type="caution">
    <text evidence="2">The sequence shown here is derived from an EMBL/GenBank/DDBJ whole genome shotgun (WGS) entry which is preliminary data.</text>
</comment>
<evidence type="ECO:0000313" key="2">
    <source>
        <dbReference type="EMBL" id="MBC9812132.1"/>
    </source>
</evidence>
<protein>
    <submittedName>
        <fullName evidence="2">Uncharacterized protein</fullName>
    </submittedName>
</protein>
<feature type="transmembrane region" description="Helical" evidence="1">
    <location>
        <begin position="54"/>
        <end position="79"/>
    </location>
</feature>
<dbReference type="Proteomes" id="UP000652681">
    <property type="component" value="Unassembled WGS sequence"/>
</dbReference>
<keyword evidence="1" id="KW-1133">Transmembrane helix</keyword>
<feature type="transmembrane region" description="Helical" evidence="1">
    <location>
        <begin position="100"/>
        <end position="120"/>
    </location>
</feature>
<proteinExistence type="predicted"/>
<accession>A0A8J6PC19</accession>
<gene>
    <name evidence="2" type="ORF">H9Y05_06525</name>
</gene>
<keyword evidence="1" id="KW-0812">Transmembrane</keyword>
<evidence type="ECO:0000313" key="3">
    <source>
        <dbReference type="Proteomes" id="UP000652681"/>
    </source>
</evidence>
<organism evidence="2 3">
    <name type="scientific">Taishania pollutisoli</name>
    <dbReference type="NCBI Taxonomy" id="2766479"/>
    <lineage>
        <taxon>Bacteria</taxon>
        <taxon>Pseudomonadati</taxon>
        <taxon>Bacteroidota</taxon>
        <taxon>Flavobacteriia</taxon>
        <taxon>Flavobacteriales</taxon>
        <taxon>Crocinitomicaceae</taxon>
        <taxon>Taishania</taxon>
    </lineage>
</organism>
<dbReference type="AlphaFoldDB" id="A0A8J6PC19"/>
<keyword evidence="3" id="KW-1185">Reference proteome</keyword>
<keyword evidence="1" id="KW-0472">Membrane</keyword>